<dbReference type="GO" id="GO:0003676">
    <property type="term" value="F:nucleic acid binding"/>
    <property type="evidence" value="ECO:0007669"/>
    <property type="project" value="InterPro"/>
</dbReference>
<dbReference type="InterPro" id="IPR036397">
    <property type="entry name" value="RNaseH_sf"/>
</dbReference>
<organism evidence="1 2">
    <name type="scientific">Caligus rogercresseyi</name>
    <name type="common">Sea louse</name>
    <dbReference type="NCBI Taxonomy" id="217165"/>
    <lineage>
        <taxon>Eukaryota</taxon>
        <taxon>Metazoa</taxon>
        <taxon>Ecdysozoa</taxon>
        <taxon>Arthropoda</taxon>
        <taxon>Crustacea</taxon>
        <taxon>Multicrustacea</taxon>
        <taxon>Hexanauplia</taxon>
        <taxon>Copepoda</taxon>
        <taxon>Siphonostomatoida</taxon>
        <taxon>Caligidae</taxon>
        <taxon>Caligus</taxon>
    </lineage>
</organism>
<dbReference type="Gene3D" id="3.30.420.10">
    <property type="entry name" value="Ribonuclease H-like superfamily/Ribonuclease H"/>
    <property type="match status" value="1"/>
</dbReference>
<dbReference type="OrthoDB" id="2283219at2759"/>
<reference evidence="2" key="1">
    <citation type="submission" date="2021-01" db="EMBL/GenBank/DDBJ databases">
        <title>Caligus Genome Assembly.</title>
        <authorList>
            <person name="Gallardo-Escarate C."/>
        </authorList>
    </citation>
    <scope>NUCLEOTIDE SEQUENCE [LARGE SCALE GENOMIC DNA]</scope>
</reference>
<protein>
    <submittedName>
        <fullName evidence="1">Transposable element tcb2 transposase</fullName>
    </submittedName>
</protein>
<name>A0A7T8GV88_CALRO</name>
<dbReference type="EMBL" id="CP045902">
    <property type="protein sequence ID" value="QQP38429.1"/>
    <property type="molecule type" value="Genomic_DNA"/>
</dbReference>
<gene>
    <name evidence="1" type="ORF">FKW44_018998</name>
</gene>
<proteinExistence type="predicted"/>
<evidence type="ECO:0000313" key="2">
    <source>
        <dbReference type="Proteomes" id="UP000595437"/>
    </source>
</evidence>
<dbReference type="AlphaFoldDB" id="A0A7T8GV88"/>
<evidence type="ECO:0000313" key="1">
    <source>
        <dbReference type="EMBL" id="QQP38429.1"/>
    </source>
</evidence>
<accession>A0A7T8GV88</accession>
<keyword evidence="2" id="KW-1185">Reference proteome</keyword>
<dbReference type="Proteomes" id="UP000595437">
    <property type="component" value="Chromosome 13"/>
</dbReference>
<sequence>MPPHFFEPEQHLNQEDYLDLLSTVVKPWMDIVTAGRPFLFQKDSTPAHGVKTSSGSMSPSSGVCRLGPSSFTDLTSLDYHV</sequence>